<reference evidence="2 3" key="1">
    <citation type="submission" date="2017-09" db="EMBL/GenBank/DDBJ databases">
        <title>Depth-based differentiation of microbial function through sediment-hosted aquifers and enrichment of novel symbionts in the deep terrestrial subsurface.</title>
        <authorList>
            <person name="Probst A.J."/>
            <person name="Ladd B."/>
            <person name="Jarett J.K."/>
            <person name="Geller-Mcgrath D.E."/>
            <person name="Sieber C.M."/>
            <person name="Emerson J.B."/>
            <person name="Anantharaman K."/>
            <person name="Thomas B.C."/>
            <person name="Malmstrom R."/>
            <person name="Stieglmeier M."/>
            <person name="Klingl A."/>
            <person name="Woyke T."/>
            <person name="Ryan C.M."/>
            <person name="Banfield J.F."/>
        </authorList>
    </citation>
    <scope>NUCLEOTIDE SEQUENCE [LARGE SCALE GENOMIC DNA]</scope>
    <source>
        <strain evidence="2">CG_4_10_14_0_8_um_filter_42_10</strain>
    </source>
</reference>
<proteinExistence type="predicted"/>
<dbReference type="EMBL" id="PFMD01000079">
    <property type="protein sequence ID" value="PIY95507.1"/>
    <property type="molecule type" value="Genomic_DNA"/>
</dbReference>
<evidence type="ECO:0000259" key="1">
    <source>
        <dbReference type="Pfam" id="PF00535"/>
    </source>
</evidence>
<dbReference type="Proteomes" id="UP000230779">
    <property type="component" value="Unassembled WGS sequence"/>
</dbReference>
<comment type="caution">
    <text evidence="2">The sequence shown here is derived from an EMBL/GenBank/DDBJ whole genome shotgun (WGS) entry which is preliminary data.</text>
</comment>
<organism evidence="2 3">
    <name type="scientific">Candidatus Kerfeldbacteria bacterium CG_4_10_14_0_8_um_filter_42_10</name>
    <dbReference type="NCBI Taxonomy" id="2014248"/>
    <lineage>
        <taxon>Bacteria</taxon>
        <taxon>Candidatus Kerfeldiibacteriota</taxon>
    </lineage>
</organism>
<dbReference type="InterPro" id="IPR029044">
    <property type="entry name" value="Nucleotide-diphossugar_trans"/>
</dbReference>
<dbReference type="PANTHER" id="PTHR43179:SF7">
    <property type="entry name" value="RHAMNOSYLTRANSFERASE WBBL"/>
    <property type="match status" value="1"/>
</dbReference>
<dbReference type="SUPFAM" id="SSF53448">
    <property type="entry name" value="Nucleotide-diphospho-sugar transferases"/>
    <property type="match status" value="1"/>
</dbReference>
<accession>A0A2M7RFZ5</accession>
<dbReference type="AlphaFoldDB" id="A0A2M7RFZ5"/>
<dbReference type="InterPro" id="IPR001173">
    <property type="entry name" value="Glyco_trans_2-like"/>
</dbReference>
<feature type="domain" description="Glycosyltransferase 2-like" evidence="1">
    <location>
        <begin position="4"/>
        <end position="116"/>
    </location>
</feature>
<dbReference type="CDD" id="cd04186">
    <property type="entry name" value="GT_2_like_c"/>
    <property type="match status" value="1"/>
</dbReference>
<evidence type="ECO:0000313" key="2">
    <source>
        <dbReference type="EMBL" id="PIY95507.1"/>
    </source>
</evidence>
<dbReference type="Pfam" id="PF00535">
    <property type="entry name" value="Glycos_transf_2"/>
    <property type="match status" value="1"/>
</dbReference>
<sequence length="269" mass="30720">MTLSIIILNYKAEGLTRYCLKNIISSDPKLEYELIVVDNASPSGGIGKLQEEFPSVKFIQLSENKGFSAGNNAGIKVARGDYVMLMNPDVVIVPNSLERLVSYLEKNPQVGIAGPKLLNANGTVQNSCLRFPDWKMPFFRRSPLGKIKLGEKYLKHYLMLDFDHNHNCPVEWLFGACLIFRKEAIDVVGLLDEGYFLYIADTDWCRMFWEKGMEVHYIADVSLVHYHHRESASSPGLGGIFSYVTRIHIKDFNHYQKKFRGKPIPFHKK</sequence>
<name>A0A2M7RFZ5_9BACT</name>
<protein>
    <recommendedName>
        <fullName evidence="1">Glycosyltransferase 2-like domain-containing protein</fullName>
    </recommendedName>
</protein>
<dbReference type="Gene3D" id="3.90.550.10">
    <property type="entry name" value="Spore Coat Polysaccharide Biosynthesis Protein SpsA, Chain A"/>
    <property type="match status" value="1"/>
</dbReference>
<gene>
    <name evidence="2" type="ORF">COY66_06605</name>
</gene>
<dbReference type="PANTHER" id="PTHR43179">
    <property type="entry name" value="RHAMNOSYLTRANSFERASE WBBL"/>
    <property type="match status" value="1"/>
</dbReference>
<evidence type="ECO:0000313" key="3">
    <source>
        <dbReference type="Proteomes" id="UP000230779"/>
    </source>
</evidence>